<organism evidence="1 2">
    <name type="scientific">Mycolicibacterium lutetiense</name>
    <dbReference type="NCBI Taxonomy" id="1641992"/>
    <lineage>
        <taxon>Bacteria</taxon>
        <taxon>Bacillati</taxon>
        <taxon>Actinomycetota</taxon>
        <taxon>Actinomycetes</taxon>
        <taxon>Mycobacteriales</taxon>
        <taxon>Mycobacteriaceae</taxon>
        <taxon>Mycolicibacterium</taxon>
    </lineage>
</organism>
<reference evidence="1 2" key="1">
    <citation type="submission" date="2021-03" db="EMBL/GenBank/DDBJ databases">
        <title>Sequencing the genomes of 1000 actinobacteria strains.</title>
        <authorList>
            <person name="Klenk H.-P."/>
        </authorList>
    </citation>
    <scope>NUCLEOTIDE SEQUENCE [LARGE SCALE GENOMIC DNA]</scope>
    <source>
        <strain evidence="1 2">DSM 46713</strain>
    </source>
</reference>
<gene>
    <name evidence="1" type="ORF">JOF57_001681</name>
</gene>
<dbReference type="Proteomes" id="UP000694460">
    <property type="component" value="Unassembled WGS sequence"/>
</dbReference>
<keyword evidence="2" id="KW-1185">Reference proteome</keyword>
<protein>
    <submittedName>
        <fullName evidence="1">Uncharacterized protein</fullName>
    </submittedName>
</protein>
<evidence type="ECO:0000313" key="1">
    <source>
        <dbReference type="EMBL" id="MBP2451796.1"/>
    </source>
</evidence>
<comment type="caution">
    <text evidence="1">The sequence shown here is derived from an EMBL/GenBank/DDBJ whole genome shotgun (WGS) entry which is preliminary data.</text>
</comment>
<name>A0ABS4ZRH7_9MYCO</name>
<evidence type="ECO:0000313" key="2">
    <source>
        <dbReference type="Proteomes" id="UP000694460"/>
    </source>
</evidence>
<dbReference type="RefSeq" id="WP_165617838.1">
    <property type="nucleotide sequence ID" value="NZ_JAGIOP010000001.1"/>
</dbReference>
<proteinExistence type="predicted"/>
<dbReference type="EMBL" id="JAGIOP010000001">
    <property type="protein sequence ID" value="MBP2451796.1"/>
    <property type="molecule type" value="Genomic_DNA"/>
</dbReference>
<sequence>MSNLHVGGQVRIHVRGVDLPAEIVALSRSRATVEYIDAHGEKRATKVPINALTPAGVG</sequence>
<accession>A0ABS4ZRH7</accession>